<evidence type="ECO:0000256" key="2">
    <source>
        <dbReference type="ARBA" id="ARBA00004123"/>
    </source>
</evidence>
<dbReference type="InterPro" id="IPR006555">
    <property type="entry name" value="ATP-dep_Helicase_C"/>
</dbReference>
<dbReference type="CDD" id="cd18788">
    <property type="entry name" value="SF2_C_XPD"/>
    <property type="match status" value="1"/>
</dbReference>
<evidence type="ECO:0000256" key="12">
    <source>
        <dbReference type="ARBA" id="ARBA00023014"/>
    </source>
</evidence>
<dbReference type="OrthoDB" id="267079at2759"/>
<evidence type="ECO:0000256" key="11">
    <source>
        <dbReference type="ARBA" id="ARBA00023004"/>
    </source>
</evidence>
<dbReference type="PROSITE" id="PS51193">
    <property type="entry name" value="HELICASE_ATP_BIND_2"/>
    <property type="match status" value="1"/>
</dbReference>
<evidence type="ECO:0000256" key="10">
    <source>
        <dbReference type="ARBA" id="ARBA00022840"/>
    </source>
</evidence>
<dbReference type="NCBIfam" id="TIGR00604">
    <property type="entry name" value="rad3"/>
    <property type="match status" value="1"/>
</dbReference>
<feature type="region of interest" description="Disordered" evidence="22">
    <location>
        <begin position="190"/>
        <end position="211"/>
    </location>
</feature>
<comment type="subcellular location">
    <subcellularLocation>
        <location evidence="2">Nucleus</location>
    </subcellularLocation>
</comment>
<evidence type="ECO:0000256" key="13">
    <source>
        <dbReference type="ARBA" id="ARBA00023235"/>
    </source>
</evidence>
<evidence type="ECO:0000256" key="5">
    <source>
        <dbReference type="ARBA" id="ARBA00017386"/>
    </source>
</evidence>
<evidence type="ECO:0000256" key="9">
    <source>
        <dbReference type="ARBA" id="ARBA00022806"/>
    </source>
</evidence>
<dbReference type="PANTHER" id="PTHR11472:SF41">
    <property type="entry name" value="ATP-DEPENDENT DNA HELICASE DDX11-RELATED"/>
    <property type="match status" value="1"/>
</dbReference>
<feature type="region of interest" description="Disordered" evidence="22">
    <location>
        <begin position="228"/>
        <end position="262"/>
    </location>
</feature>
<reference evidence="24 25" key="1">
    <citation type="submission" date="2009-11" db="EMBL/GenBank/DDBJ databases">
        <title>Annotation of Allomyces macrogynus ATCC 38327.</title>
        <authorList>
            <consortium name="The Broad Institute Genome Sequencing Platform"/>
            <person name="Russ C."/>
            <person name="Cuomo C."/>
            <person name="Burger G."/>
            <person name="Gray M.W."/>
            <person name="Holland P.W.H."/>
            <person name="King N."/>
            <person name="Lang F.B.F."/>
            <person name="Roger A.J."/>
            <person name="Ruiz-Trillo I."/>
            <person name="Young S.K."/>
            <person name="Zeng Q."/>
            <person name="Gargeya S."/>
            <person name="Fitzgerald M."/>
            <person name="Haas B."/>
            <person name="Abouelleil A."/>
            <person name="Alvarado L."/>
            <person name="Arachchi H.M."/>
            <person name="Berlin A."/>
            <person name="Chapman S.B."/>
            <person name="Gearin G."/>
            <person name="Goldberg J."/>
            <person name="Griggs A."/>
            <person name="Gujja S."/>
            <person name="Hansen M."/>
            <person name="Heiman D."/>
            <person name="Howarth C."/>
            <person name="Larimer J."/>
            <person name="Lui A."/>
            <person name="MacDonald P.J.P."/>
            <person name="McCowen C."/>
            <person name="Montmayeur A."/>
            <person name="Murphy C."/>
            <person name="Neiman D."/>
            <person name="Pearson M."/>
            <person name="Priest M."/>
            <person name="Roberts A."/>
            <person name="Saif S."/>
            <person name="Shea T."/>
            <person name="Sisk P."/>
            <person name="Stolte C."/>
            <person name="Sykes S."/>
            <person name="Wortman J."/>
            <person name="Nusbaum C."/>
            <person name="Birren B."/>
        </authorList>
    </citation>
    <scope>NUCLEOTIDE SEQUENCE [LARGE SCALE GENOMIC DNA]</scope>
    <source>
        <strain evidence="24 25">ATCC 38327</strain>
    </source>
</reference>
<comment type="function">
    <text evidence="20">ATP-dependent DNA helicase important for chromosome transmission and normal cell cycle progression in G(2)/M. May have a role in changing DNA topology to allow the loading of proteins involved in maintaining sister chromatid cohesion in the vicinity of the centromeres. Has a specific role in chromosome segregation during meiosis II.</text>
</comment>
<sequence>MIPRQPAGWPASTSATVNPRAPTLPQVTSRALPAPPVRKNLDVPIVSKVESHDEPDTATDGLAEPTLDAHSRVPFPFGFPFPPYAIQVDLMRAMTAALDEGAIALLESPTGTGKSLSLICSSLSWLADNWDNPALFLSPPPPAPDGDEEPSPTVPAWVRNQARQLKADQALSALQDLRLAVRARIDAARQRAASLPDRQRPSKRARSSAAASIAPLLDVGDTDDDDDLILDDHFFDEDDPGAPSVGPSRRLGGADDDDDDELLPLPTDVRDVQIVYASRTHSQINQFVRELAKTQYARRFTSISLAGRKHLCINSAVLDKAQGHAGKVNDLCLDLQKSATARCPYLPADDAGLMPFHDHALAQVHDIEDLGALGTRLGICSYYGARRAVASANLVAIPYASLVHAPTRDALGVSVANNVVIIDEAHNLIDVINAAMSVTVSGAHVERTFNQLTRYTQKYRTRLSARNVVHIKHLLALLAATHKFMKATTAARMLPVNQFLFALELDHVNPHSLAKYLAASQLARKLHGFVNKYEDAALAGGGVGAKHVSPLSVFESFLMKLAAPDADGRVLFTPASPETKVPQLQYLSLNPAAHFEDIVRDARALVLASGTLAPITDLTQYLLPNRFGKEIVHFACGHIVPDKNLAAMVVPATASRREMKLTMSSWNDPAMLDGVAQVVLNLATVVPRGMVVFVPSFGVLEQLLGHMRNGDLLTRLERRKRVFQEPREAQELEKTLREYAQHIDSTTTENGGAVLFSVVNAKMSEGINFSDDLARCVVMLGLPFPNKASLELQEKLAFIESSRSRAAANDFYINLCMRAVNQSIGRAIRHANDYAAIVLCDVRYYQPEIRAKLPGWIAERMDPPPPAAGSVPFGTVVGRLARFFREHRV</sequence>
<dbReference type="VEuPathDB" id="FungiDB:AMAG_17486"/>
<evidence type="ECO:0000256" key="18">
    <source>
        <dbReference type="ARBA" id="ARBA00044998"/>
    </source>
</evidence>
<dbReference type="GO" id="GO:0003677">
    <property type="term" value="F:DNA binding"/>
    <property type="evidence" value="ECO:0007669"/>
    <property type="project" value="InterPro"/>
</dbReference>
<keyword evidence="8" id="KW-0378">Hydrolase</keyword>
<dbReference type="SUPFAM" id="SSF52540">
    <property type="entry name" value="P-loop containing nucleoside triphosphate hydrolases"/>
    <property type="match status" value="1"/>
</dbReference>
<dbReference type="GO" id="GO:0005524">
    <property type="term" value="F:ATP binding"/>
    <property type="evidence" value="ECO:0007669"/>
    <property type="project" value="UniProtKB-KW"/>
</dbReference>
<evidence type="ECO:0000256" key="3">
    <source>
        <dbReference type="ARBA" id="ARBA00008435"/>
    </source>
</evidence>
<dbReference type="EMBL" id="GG745394">
    <property type="protein sequence ID" value="KNE73319.1"/>
    <property type="molecule type" value="Genomic_DNA"/>
</dbReference>
<evidence type="ECO:0000256" key="19">
    <source>
        <dbReference type="ARBA" id="ARBA00045008"/>
    </source>
</evidence>
<evidence type="ECO:0000256" key="15">
    <source>
        <dbReference type="ARBA" id="ARBA00023306"/>
    </source>
</evidence>
<dbReference type="InterPro" id="IPR027417">
    <property type="entry name" value="P-loop_NTPase"/>
</dbReference>
<dbReference type="InterPro" id="IPR045028">
    <property type="entry name" value="DinG/Rad3-like"/>
</dbReference>
<proteinExistence type="inferred from homology"/>
<feature type="domain" description="Helicase ATP-binding" evidence="23">
    <location>
        <begin position="73"/>
        <end position="475"/>
    </location>
</feature>
<dbReference type="PANTHER" id="PTHR11472">
    <property type="entry name" value="DNA REPAIR DEAD HELICASE RAD3/XP-D SUBFAMILY MEMBER"/>
    <property type="match status" value="1"/>
</dbReference>
<evidence type="ECO:0000256" key="16">
    <source>
        <dbReference type="ARBA" id="ARBA00029709"/>
    </source>
</evidence>
<evidence type="ECO:0000313" key="25">
    <source>
        <dbReference type="Proteomes" id="UP000054350"/>
    </source>
</evidence>
<protein>
    <recommendedName>
        <fullName evidence="5">ATP-dependent DNA helicase CHL1</fullName>
        <ecNumber evidence="17">5.6.2.3</ecNumber>
    </recommendedName>
    <alternativeName>
        <fullName evidence="4">ATP-dependent DNA helicase chl1</fullName>
    </alternativeName>
    <alternativeName>
        <fullName evidence="16">Chromosome loss protein 1</fullName>
    </alternativeName>
    <alternativeName>
        <fullName evidence="18 19">DNA 5'-3' helicase CHL1</fullName>
    </alternativeName>
</protein>
<dbReference type="InterPro" id="IPR014013">
    <property type="entry name" value="Helic_SF1/SF2_ATP-bd_DinG/Rad3"/>
</dbReference>
<dbReference type="InterPro" id="IPR010614">
    <property type="entry name" value="RAD3-like_helicase_DEAD"/>
</dbReference>
<dbReference type="GO" id="GO:0006139">
    <property type="term" value="P:nucleobase-containing compound metabolic process"/>
    <property type="evidence" value="ECO:0007669"/>
    <property type="project" value="InterPro"/>
</dbReference>
<reference evidence="25" key="2">
    <citation type="submission" date="2009-11" db="EMBL/GenBank/DDBJ databases">
        <title>The Genome Sequence of Allomyces macrogynus strain ATCC 38327.</title>
        <authorList>
            <consortium name="The Broad Institute Genome Sequencing Platform"/>
            <person name="Russ C."/>
            <person name="Cuomo C."/>
            <person name="Shea T."/>
            <person name="Young S.K."/>
            <person name="Zeng Q."/>
            <person name="Koehrsen M."/>
            <person name="Haas B."/>
            <person name="Borodovsky M."/>
            <person name="Guigo R."/>
            <person name="Alvarado L."/>
            <person name="Berlin A."/>
            <person name="Borenstein D."/>
            <person name="Chen Z."/>
            <person name="Engels R."/>
            <person name="Freedman E."/>
            <person name="Gellesch M."/>
            <person name="Goldberg J."/>
            <person name="Griggs A."/>
            <person name="Gujja S."/>
            <person name="Heiman D."/>
            <person name="Hepburn T."/>
            <person name="Howarth C."/>
            <person name="Jen D."/>
            <person name="Larson L."/>
            <person name="Lewis B."/>
            <person name="Mehta T."/>
            <person name="Park D."/>
            <person name="Pearson M."/>
            <person name="Roberts A."/>
            <person name="Saif S."/>
            <person name="Shenoy N."/>
            <person name="Sisk P."/>
            <person name="Stolte C."/>
            <person name="Sykes S."/>
            <person name="Walk T."/>
            <person name="White J."/>
            <person name="Yandava C."/>
            <person name="Burger G."/>
            <person name="Gray M.W."/>
            <person name="Holland P.W.H."/>
            <person name="King N."/>
            <person name="Lang F.B.F."/>
            <person name="Roger A.J."/>
            <person name="Ruiz-Trillo I."/>
            <person name="Lander E."/>
            <person name="Nusbaum C."/>
        </authorList>
    </citation>
    <scope>NUCLEOTIDE SEQUENCE [LARGE SCALE GENOMIC DNA]</scope>
    <source>
        <strain evidence="25">ATCC 38327</strain>
    </source>
</reference>
<comment type="catalytic activity">
    <reaction evidence="21">
        <text>ATP + H2O = ADP + phosphate + H(+)</text>
        <dbReference type="Rhea" id="RHEA:13065"/>
        <dbReference type="ChEBI" id="CHEBI:15377"/>
        <dbReference type="ChEBI" id="CHEBI:15378"/>
        <dbReference type="ChEBI" id="CHEBI:30616"/>
        <dbReference type="ChEBI" id="CHEBI:43474"/>
        <dbReference type="ChEBI" id="CHEBI:456216"/>
        <dbReference type="EC" id="5.6.2.3"/>
    </reaction>
</comment>
<dbReference type="STRING" id="578462.A0A0L0TFD9"/>
<evidence type="ECO:0000256" key="21">
    <source>
        <dbReference type="ARBA" id="ARBA00048954"/>
    </source>
</evidence>
<name>A0A0L0TFD9_ALLM3</name>
<dbReference type="GO" id="GO:0034085">
    <property type="term" value="P:establishment of sister chromatid cohesion"/>
    <property type="evidence" value="ECO:0007669"/>
    <property type="project" value="TreeGrafter"/>
</dbReference>
<accession>A0A0L0TFD9</accession>
<dbReference type="EC" id="5.6.2.3" evidence="17"/>
<gene>
    <name evidence="24" type="ORF">AMAG_17486</name>
</gene>
<dbReference type="GO" id="GO:0043139">
    <property type="term" value="F:5'-3' DNA helicase activity"/>
    <property type="evidence" value="ECO:0007669"/>
    <property type="project" value="UniProtKB-EC"/>
</dbReference>
<dbReference type="Gene3D" id="3.40.50.300">
    <property type="entry name" value="P-loop containing nucleotide triphosphate hydrolases"/>
    <property type="match status" value="3"/>
</dbReference>
<evidence type="ECO:0000259" key="23">
    <source>
        <dbReference type="PROSITE" id="PS51193"/>
    </source>
</evidence>
<keyword evidence="12" id="KW-0411">Iron-sulfur</keyword>
<keyword evidence="11" id="KW-0408">Iron</keyword>
<keyword evidence="7" id="KW-0547">Nucleotide-binding</keyword>
<keyword evidence="25" id="KW-1185">Reference proteome</keyword>
<keyword evidence="9 24" id="KW-0347">Helicase</keyword>
<dbReference type="AlphaFoldDB" id="A0A0L0TFD9"/>
<dbReference type="InterPro" id="IPR013020">
    <property type="entry name" value="Rad3/Chl1-like"/>
</dbReference>
<feature type="compositionally biased region" description="Acidic residues" evidence="22">
    <location>
        <begin position="228"/>
        <end position="240"/>
    </location>
</feature>
<dbReference type="GO" id="GO:0005634">
    <property type="term" value="C:nucleus"/>
    <property type="evidence" value="ECO:0007669"/>
    <property type="project" value="UniProtKB-SubCell"/>
</dbReference>
<dbReference type="Proteomes" id="UP000054350">
    <property type="component" value="Unassembled WGS sequence"/>
</dbReference>
<dbReference type="GO" id="GO:0046872">
    <property type="term" value="F:metal ion binding"/>
    <property type="evidence" value="ECO:0007669"/>
    <property type="project" value="UniProtKB-KW"/>
</dbReference>
<dbReference type="OMA" id="YANINSP"/>
<dbReference type="SMART" id="SM00488">
    <property type="entry name" value="DEXDc2"/>
    <property type="match status" value="1"/>
</dbReference>
<dbReference type="InterPro" id="IPR006554">
    <property type="entry name" value="Helicase-like_DEXD_c2"/>
</dbReference>
<evidence type="ECO:0000256" key="4">
    <source>
        <dbReference type="ARBA" id="ARBA00016387"/>
    </source>
</evidence>
<organism evidence="24 25">
    <name type="scientific">Allomyces macrogynus (strain ATCC 38327)</name>
    <name type="common">Allomyces javanicus var. macrogynus</name>
    <dbReference type="NCBI Taxonomy" id="578462"/>
    <lineage>
        <taxon>Eukaryota</taxon>
        <taxon>Fungi</taxon>
        <taxon>Fungi incertae sedis</taxon>
        <taxon>Blastocladiomycota</taxon>
        <taxon>Blastocladiomycetes</taxon>
        <taxon>Blastocladiales</taxon>
        <taxon>Blastocladiaceae</taxon>
        <taxon>Allomyces</taxon>
    </lineage>
</organism>
<comment type="cofactor">
    <cofactor evidence="1">
        <name>[4Fe-4S] cluster</name>
        <dbReference type="ChEBI" id="CHEBI:49883"/>
    </cofactor>
</comment>
<keyword evidence="13" id="KW-0413">Isomerase</keyword>
<dbReference type="GO" id="GO:0051536">
    <property type="term" value="F:iron-sulfur cluster binding"/>
    <property type="evidence" value="ECO:0007669"/>
    <property type="project" value="UniProtKB-KW"/>
</dbReference>
<evidence type="ECO:0000256" key="1">
    <source>
        <dbReference type="ARBA" id="ARBA00001966"/>
    </source>
</evidence>
<evidence type="ECO:0000256" key="14">
    <source>
        <dbReference type="ARBA" id="ARBA00023242"/>
    </source>
</evidence>
<dbReference type="SMART" id="SM00491">
    <property type="entry name" value="HELICc2"/>
    <property type="match status" value="1"/>
</dbReference>
<evidence type="ECO:0000256" key="8">
    <source>
        <dbReference type="ARBA" id="ARBA00022801"/>
    </source>
</evidence>
<evidence type="ECO:0000256" key="6">
    <source>
        <dbReference type="ARBA" id="ARBA00022723"/>
    </source>
</evidence>
<dbReference type="Pfam" id="PF06733">
    <property type="entry name" value="DEAD_2"/>
    <property type="match status" value="1"/>
</dbReference>
<keyword evidence="6" id="KW-0479">Metal-binding</keyword>
<evidence type="ECO:0000313" key="24">
    <source>
        <dbReference type="EMBL" id="KNE73319.1"/>
    </source>
</evidence>
<evidence type="ECO:0000256" key="7">
    <source>
        <dbReference type="ARBA" id="ARBA00022741"/>
    </source>
</evidence>
<evidence type="ECO:0000256" key="20">
    <source>
        <dbReference type="ARBA" id="ARBA00045702"/>
    </source>
</evidence>
<dbReference type="GO" id="GO:0016818">
    <property type="term" value="F:hydrolase activity, acting on acid anhydrides, in phosphorus-containing anhydrides"/>
    <property type="evidence" value="ECO:0007669"/>
    <property type="project" value="InterPro"/>
</dbReference>
<keyword evidence="15" id="KW-0131">Cell cycle</keyword>
<keyword evidence="10" id="KW-0067">ATP-binding</keyword>
<dbReference type="eggNOG" id="KOG1133">
    <property type="taxonomic scope" value="Eukaryota"/>
</dbReference>
<comment type="similarity">
    <text evidence="3">Belongs to the DEAD box helicase family. DEAH subfamily. DDX11/CHL1 sub-subfamily.</text>
</comment>
<evidence type="ECO:0000256" key="22">
    <source>
        <dbReference type="SAM" id="MobiDB-lite"/>
    </source>
</evidence>
<dbReference type="Pfam" id="PF13307">
    <property type="entry name" value="Helicase_C_2"/>
    <property type="match status" value="1"/>
</dbReference>
<evidence type="ECO:0000256" key="17">
    <source>
        <dbReference type="ARBA" id="ARBA00044969"/>
    </source>
</evidence>
<keyword evidence="14" id="KW-0539">Nucleus</keyword>
<feature type="region of interest" description="Disordered" evidence="22">
    <location>
        <begin position="1"/>
        <end position="31"/>
    </location>
</feature>